<dbReference type="Proteomes" id="UP001176059">
    <property type="component" value="Unassembled WGS sequence"/>
</dbReference>
<dbReference type="EMBL" id="JANVFO010000001">
    <property type="protein sequence ID" value="KAJ3737582.1"/>
    <property type="molecule type" value="Genomic_DNA"/>
</dbReference>
<protein>
    <submittedName>
        <fullName evidence="2">Uncharacterized protein</fullName>
    </submittedName>
</protein>
<evidence type="ECO:0000256" key="1">
    <source>
        <dbReference type="SAM" id="Phobius"/>
    </source>
</evidence>
<evidence type="ECO:0000313" key="3">
    <source>
        <dbReference type="Proteomes" id="UP001176059"/>
    </source>
</evidence>
<keyword evidence="3" id="KW-1185">Reference proteome</keyword>
<sequence length="108" mass="11958">MIDEVRGAILPFLIAIGGVYGLVLVLPGWKLGRWHLVKYHSGIPEIEKMGTTRFLGQKLGGTVVICEGSLLRKSASTFFKYVIIVEPEQWLTSEDVPLPAWLADHLLG</sequence>
<reference evidence="2" key="1">
    <citation type="submission" date="2022-08" db="EMBL/GenBank/DDBJ databases">
        <authorList>
            <consortium name="DOE Joint Genome Institute"/>
            <person name="Min B."/>
            <person name="Sierra-Patev S."/>
            <person name="Naranjo-Ortiz M."/>
            <person name="Looney B."/>
            <person name="Konkel Z."/>
            <person name="Slot J.C."/>
            <person name="Sakamoto Y."/>
            <person name="Steenwyk J.L."/>
            <person name="Rokas A."/>
            <person name="Carro J."/>
            <person name="Camarero S."/>
            <person name="Ferreira P."/>
            <person name="Molpeceres G."/>
            <person name="Ruiz-duenas F.J."/>
            <person name="Serrano A."/>
            <person name="Henrissat B."/>
            <person name="Drula E."/>
            <person name="Hughes K.W."/>
            <person name="Mata J.L."/>
            <person name="Ishikawa N.K."/>
            <person name="Vargas-Isla R."/>
            <person name="Ushijima S."/>
            <person name="Smith C.A."/>
            <person name="Ahrendt S."/>
            <person name="Andreopoulos W."/>
            <person name="He G."/>
            <person name="LaButti K."/>
            <person name="Lipzen A."/>
            <person name="Ng V."/>
            <person name="Riley R."/>
            <person name="Sandor L."/>
            <person name="Barry K."/>
            <person name="Martinez A.T."/>
            <person name="Xiao Y."/>
            <person name="Gibbons J.G."/>
            <person name="Terashima K."/>
            <person name="Hibbett D.S."/>
            <person name="Grigoriev I.V."/>
        </authorList>
    </citation>
    <scope>NUCLEOTIDE SEQUENCE</scope>
    <source>
        <strain evidence="2">ET3784</strain>
    </source>
</reference>
<keyword evidence="1" id="KW-0812">Transmembrane</keyword>
<proteinExistence type="predicted"/>
<evidence type="ECO:0000313" key="2">
    <source>
        <dbReference type="EMBL" id="KAJ3737582.1"/>
    </source>
</evidence>
<reference evidence="2" key="2">
    <citation type="journal article" date="2023" name="Proc. Natl. Acad. Sci. U.S.A.">
        <title>A global phylogenomic analysis of the shiitake genus Lentinula.</title>
        <authorList>
            <person name="Sierra-Patev S."/>
            <person name="Min B."/>
            <person name="Naranjo-Ortiz M."/>
            <person name="Looney B."/>
            <person name="Konkel Z."/>
            <person name="Slot J.C."/>
            <person name="Sakamoto Y."/>
            <person name="Steenwyk J.L."/>
            <person name="Rokas A."/>
            <person name="Carro J."/>
            <person name="Camarero S."/>
            <person name="Ferreira P."/>
            <person name="Molpeceres G."/>
            <person name="Ruiz-Duenas F.J."/>
            <person name="Serrano A."/>
            <person name="Henrissat B."/>
            <person name="Drula E."/>
            <person name="Hughes K.W."/>
            <person name="Mata J.L."/>
            <person name="Ishikawa N.K."/>
            <person name="Vargas-Isla R."/>
            <person name="Ushijima S."/>
            <person name="Smith C.A."/>
            <person name="Donoghue J."/>
            <person name="Ahrendt S."/>
            <person name="Andreopoulos W."/>
            <person name="He G."/>
            <person name="LaButti K."/>
            <person name="Lipzen A."/>
            <person name="Ng V."/>
            <person name="Riley R."/>
            <person name="Sandor L."/>
            <person name="Barry K."/>
            <person name="Martinez A.T."/>
            <person name="Xiao Y."/>
            <person name="Gibbons J.G."/>
            <person name="Terashima K."/>
            <person name="Grigoriev I.V."/>
            <person name="Hibbett D."/>
        </authorList>
    </citation>
    <scope>NUCLEOTIDE SEQUENCE</scope>
    <source>
        <strain evidence="2">ET3784</strain>
    </source>
</reference>
<keyword evidence="1" id="KW-1133">Transmembrane helix</keyword>
<keyword evidence="1" id="KW-0472">Membrane</keyword>
<name>A0AA38N5W7_9AGAR</name>
<gene>
    <name evidence="2" type="ORF">DFJ43DRAFT_7664</name>
</gene>
<dbReference type="AlphaFoldDB" id="A0AA38N5W7"/>
<comment type="caution">
    <text evidence="2">The sequence shown here is derived from an EMBL/GenBank/DDBJ whole genome shotgun (WGS) entry which is preliminary data.</text>
</comment>
<organism evidence="2 3">
    <name type="scientific">Lentinula guzmanii</name>
    <dbReference type="NCBI Taxonomy" id="2804957"/>
    <lineage>
        <taxon>Eukaryota</taxon>
        <taxon>Fungi</taxon>
        <taxon>Dikarya</taxon>
        <taxon>Basidiomycota</taxon>
        <taxon>Agaricomycotina</taxon>
        <taxon>Agaricomycetes</taxon>
        <taxon>Agaricomycetidae</taxon>
        <taxon>Agaricales</taxon>
        <taxon>Marasmiineae</taxon>
        <taxon>Omphalotaceae</taxon>
        <taxon>Lentinula</taxon>
    </lineage>
</organism>
<feature type="transmembrane region" description="Helical" evidence="1">
    <location>
        <begin position="6"/>
        <end position="29"/>
    </location>
</feature>
<accession>A0AA38N5W7</accession>